<evidence type="ECO:0000313" key="2">
    <source>
        <dbReference type="EMBL" id="GAA1832255.1"/>
    </source>
</evidence>
<dbReference type="SUPFAM" id="SSF52540">
    <property type="entry name" value="P-loop containing nucleoside triphosphate hydrolases"/>
    <property type="match status" value="1"/>
</dbReference>
<evidence type="ECO:0000313" key="3">
    <source>
        <dbReference type="Proteomes" id="UP001501746"/>
    </source>
</evidence>
<comment type="caution">
    <text evidence="2">The sequence shown here is derived from an EMBL/GenBank/DDBJ whole genome shotgun (WGS) entry which is preliminary data.</text>
</comment>
<gene>
    <name evidence="2" type="ORF">GCM10009750_15420</name>
</gene>
<keyword evidence="3" id="KW-1185">Reference proteome</keyword>
<dbReference type="RefSeq" id="WP_212275404.1">
    <property type="nucleotide sequence ID" value="NZ_BAAANK010000004.1"/>
</dbReference>
<dbReference type="EMBL" id="BAAANK010000004">
    <property type="protein sequence ID" value="GAA1832255.1"/>
    <property type="molecule type" value="Genomic_DNA"/>
</dbReference>
<accession>A0ABN2MNU9</accession>
<protein>
    <submittedName>
        <fullName evidence="2">AAA family ATPase</fullName>
    </submittedName>
</protein>
<proteinExistence type="predicted"/>
<sequence>MRAEAASPAFGRTSRRLVGAIRRTPRPLVLIDGPSGSGKSTLADALVTAWAGKPPELVRLDDAYPGWTGLEQAPRNLARTLVQPWLRRMPGGYRRWDWGADAPGPAVSVVPGPALLVEGCGAFAVVEPAVPAVRIWVEAADDLRRRRALARDGGAYDPFWEIWDRQWRSHVRRSDPRAAATISVDGGSAPRTPGYVAVRRPDIRSSGAQSRLAG</sequence>
<dbReference type="Gene3D" id="3.40.50.300">
    <property type="entry name" value="P-loop containing nucleotide triphosphate hydrolases"/>
    <property type="match status" value="1"/>
</dbReference>
<name>A0ABN2MNU9_9MICO</name>
<reference evidence="2 3" key="1">
    <citation type="journal article" date="2019" name="Int. J. Syst. Evol. Microbiol.">
        <title>The Global Catalogue of Microorganisms (GCM) 10K type strain sequencing project: providing services to taxonomists for standard genome sequencing and annotation.</title>
        <authorList>
            <consortium name="The Broad Institute Genomics Platform"/>
            <consortium name="The Broad Institute Genome Sequencing Center for Infectious Disease"/>
            <person name="Wu L."/>
            <person name="Ma J."/>
        </authorList>
    </citation>
    <scope>NUCLEOTIDE SEQUENCE [LARGE SCALE GENOMIC DNA]</scope>
    <source>
        <strain evidence="2 3">JCM 14323</strain>
    </source>
</reference>
<feature type="region of interest" description="Disordered" evidence="1">
    <location>
        <begin position="179"/>
        <end position="214"/>
    </location>
</feature>
<evidence type="ECO:0000256" key="1">
    <source>
        <dbReference type="SAM" id="MobiDB-lite"/>
    </source>
</evidence>
<organism evidence="2 3">
    <name type="scientific">Agromyces salentinus</name>
    <dbReference type="NCBI Taxonomy" id="269421"/>
    <lineage>
        <taxon>Bacteria</taxon>
        <taxon>Bacillati</taxon>
        <taxon>Actinomycetota</taxon>
        <taxon>Actinomycetes</taxon>
        <taxon>Micrococcales</taxon>
        <taxon>Microbacteriaceae</taxon>
        <taxon>Agromyces</taxon>
    </lineage>
</organism>
<dbReference type="Proteomes" id="UP001501746">
    <property type="component" value="Unassembled WGS sequence"/>
</dbReference>
<dbReference type="InterPro" id="IPR027417">
    <property type="entry name" value="P-loop_NTPase"/>
</dbReference>